<name>A0A5E4LRC8_9ARCH</name>
<organism evidence="4 5">
    <name type="scientific">Candidatus Bilamarchaeum dharawalense</name>
    <dbReference type="NCBI Taxonomy" id="2885759"/>
    <lineage>
        <taxon>Archaea</taxon>
        <taxon>Candidatus Micrarchaeota</taxon>
        <taxon>Candidatus Micrarchaeia</taxon>
        <taxon>Candidatus Anstonellales</taxon>
        <taxon>Candidatus Bilamarchaeaceae</taxon>
        <taxon>Candidatus Bilamarchaeum</taxon>
    </lineage>
</organism>
<feature type="domain" description="KaiC" evidence="3">
    <location>
        <begin position="2"/>
        <end position="228"/>
    </location>
</feature>
<protein>
    <submittedName>
        <fullName evidence="4">Circadian clock protein kinase KaiC</fullName>
        <ecNumber evidence="4">2.7.11.1</ecNumber>
    </submittedName>
</protein>
<evidence type="ECO:0000256" key="2">
    <source>
        <dbReference type="ARBA" id="ARBA00022840"/>
    </source>
</evidence>
<evidence type="ECO:0000313" key="4">
    <source>
        <dbReference type="EMBL" id="VVC03979.1"/>
    </source>
</evidence>
<dbReference type="SUPFAM" id="SSF52540">
    <property type="entry name" value="P-loop containing nucleoside triphosphate hydrolases"/>
    <property type="match status" value="1"/>
</dbReference>
<dbReference type="PANTHER" id="PTHR43637:SF1">
    <property type="entry name" value="UPF0273 PROTEIN TM_0370"/>
    <property type="match status" value="1"/>
</dbReference>
<evidence type="ECO:0000256" key="1">
    <source>
        <dbReference type="ARBA" id="ARBA00022741"/>
    </source>
</evidence>
<dbReference type="InterPro" id="IPR014774">
    <property type="entry name" value="KaiC-like_dom"/>
</dbReference>
<dbReference type="InterPro" id="IPR010624">
    <property type="entry name" value="KaiC_dom"/>
</dbReference>
<dbReference type="GO" id="GO:0005524">
    <property type="term" value="F:ATP binding"/>
    <property type="evidence" value="ECO:0007669"/>
    <property type="project" value="UniProtKB-KW"/>
</dbReference>
<keyword evidence="2" id="KW-0067">ATP-binding</keyword>
<evidence type="ECO:0000259" key="3">
    <source>
        <dbReference type="PROSITE" id="PS51146"/>
    </source>
</evidence>
<gene>
    <name evidence="4" type="primary">kaiC_1</name>
    <name evidence="4" type="ORF">LFW2832_00650</name>
</gene>
<dbReference type="Pfam" id="PF06745">
    <property type="entry name" value="ATPase"/>
    <property type="match status" value="1"/>
</dbReference>
<dbReference type="InterPro" id="IPR027417">
    <property type="entry name" value="P-loop_NTPase"/>
</dbReference>
<dbReference type="GO" id="GO:0004674">
    <property type="term" value="F:protein serine/threonine kinase activity"/>
    <property type="evidence" value="ECO:0007669"/>
    <property type="project" value="UniProtKB-EC"/>
</dbReference>
<sequence length="228" mass="25822">MDRVKTGISGLDEMLNGGIPAGRHVALYGGPGTGKTSFCFEYLYRGAKMGENGLYISLEETPDDIFENMKTTFPLFTDTAQLAAEKKLEVVKPNQIDLENVANLLEDRIASNNIKRAVIDSATMIRLTFKSDTEYRQTLFEFLSLLRNLDVTSLTTLEASTAKRDEMKFDIEHFVMDGIINLYNLDREDRRVRALEIMKMRGTDHSREMVPFKVTPSGIKVYVGEKVF</sequence>
<dbReference type="Gene3D" id="3.40.50.300">
    <property type="entry name" value="P-loop containing nucleotide triphosphate hydrolases"/>
    <property type="match status" value="1"/>
</dbReference>
<dbReference type="EC" id="2.7.11.1" evidence="4"/>
<dbReference type="Proteomes" id="UP000789941">
    <property type="component" value="Unassembled WGS sequence"/>
</dbReference>
<keyword evidence="4" id="KW-0418">Kinase</keyword>
<evidence type="ECO:0000313" key="5">
    <source>
        <dbReference type="Proteomes" id="UP000789941"/>
    </source>
</evidence>
<comment type="caution">
    <text evidence="4">The sequence shown here is derived from an EMBL/GenBank/DDBJ whole genome shotgun (WGS) entry which is preliminary data.</text>
</comment>
<keyword evidence="1" id="KW-0547">Nucleotide-binding</keyword>
<dbReference type="PROSITE" id="PS51146">
    <property type="entry name" value="KAIC"/>
    <property type="match status" value="1"/>
</dbReference>
<accession>A0A5E4LRC8</accession>
<dbReference type="AlphaFoldDB" id="A0A5E4LRC8"/>
<proteinExistence type="predicted"/>
<dbReference type="EMBL" id="CABMJJ010000009">
    <property type="protein sequence ID" value="VVC03979.1"/>
    <property type="molecule type" value="Genomic_DNA"/>
</dbReference>
<dbReference type="PANTHER" id="PTHR43637">
    <property type="entry name" value="UPF0273 PROTEIN TM_0370"/>
    <property type="match status" value="1"/>
</dbReference>
<dbReference type="CDD" id="cd01124">
    <property type="entry name" value="KaiC-like"/>
    <property type="match status" value="1"/>
</dbReference>
<keyword evidence="4" id="KW-0808">Transferase</keyword>
<reference evidence="4 5" key="1">
    <citation type="submission" date="2019-08" db="EMBL/GenBank/DDBJ databases">
        <authorList>
            <person name="Vazquez-Campos X."/>
        </authorList>
    </citation>
    <scope>NUCLEOTIDE SEQUENCE [LARGE SCALE GENOMIC DNA]</scope>
    <source>
        <strain evidence="4">LFW-283_2</strain>
    </source>
</reference>